<sequence length="48" mass="5365">VIDAMINMANAMLDRDFYADGLTLDDLGIGHMTKEELLDYLNNGVYKA</sequence>
<dbReference type="Gene3D" id="1.10.1040.10">
    <property type="entry name" value="N-(1-d-carboxylethyl)-l-norvaline Dehydrogenase, domain 2"/>
    <property type="match status" value="1"/>
</dbReference>
<dbReference type="Proteomes" id="UP000729290">
    <property type="component" value="Unassembled WGS sequence"/>
</dbReference>
<reference evidence="1 2" key="1">
    <citation type="journal article" date="2021" name="Sci. Rep.">
        <title>The distribution of antibiotic resistance genes in chicken gut microbiota commensals.</title>
        <authorList>
            <person name="Juricova H."/>
            <person name="Matiasovicova J."/>
            <person name="Kubasova T."/>
            <person name="Cejkova D."/>
            <person name="Rychlik I."/>
        </authorList>
    </citation>
    <scope>NUCLEOTIDE SEQUENCE [LARGE SCALE GENOMIC DNA]</scope>
    <source>
        <strain evidence="1 2">An431b</strain>
    </source>
</reference>
<dbReference type="EMBL" id="JACSNV010000034">
    <property type="protein sequence ID" value="MBM6878970.1"/>
    <property type="molecule type" value="Genomic_DNA"/>
</dbReference>
<evidence type="ECO:0000313" key="1">
    <source>
        <dbReference type="EMBL" id="MBM6878970.1"/>
    </source>
</evidence>
<comment type="caution">
    <text evidence="1">The sequence shown here is derived from an EMBL/GenBank/DDBJ whole genome shotgun (WGS) entry which is preliminary data.</text>
</comment>
<feature type="non-terminal residue" evidence="1">
    <location>
        <position position="1"/>
    </location>
</feature>
<protein>
    <submittedName>
        <fullName evidence="1">NAD/NADP octopine/nopaline dehydrogenase</fullName>
    </submittedName>
</protein>
<gene>
    <name evidence="1" type="ORF">H9X83_12620</name>
</gene>
<name>A0ABS2GD15_9FIRM</name>
<evidence type="ECO:0000313" key="2">
    <source>
        <dbReference type="Proteomes" id="UP000729290"/>
    </source>
</evidence>
<proteinExistence type="predicted"/>
<accession>A0ABS2GD15</accession>
<organism evidence="1 2">
    <name type="scientific">Anaerotignum lactatifermentans</name>
    <dbReference type="NCBI Taxonomy" id="160404"/>
    <lineage>
        <taxon>Bacteria</taxon>
        <taxon>Bacillati</taxon>
        <taxon>Bacillota</taxon>
        <taxon>Clostridia</taxon>
        <taxon>Lachnospirales</taxon>
        <taxon>Anaerotignaceae</taxon>
        <taxon>Anaerotignum</taxon>
    </lineage>
</organism>
<keyword evidence="2" id="KW-1185">Reference proteome</keyword>
<dbReference type="InterPro" id="IPR013328">
    <property type="entry name" value="6PGD_dom2"/>
</dbReference>